<sequence>MVPDVYWKIESVLFKGLQAMVVTWLHSGGYGVVEVGDDISAVEDSEAVLLCNHQSTADTPLIMIVLWPKGMCSGKVMWIMDHIFRFTHFGLMSTIRNDFFIRQGKETRSQQGVLLEEHLKQHYSSSKRKWIILFPEGGFLRKRREASQEYARKNGYPVLQHVTLPRIGALKTILNTLGDGQSFESEHGDMQNGMNKSQEKLKWVVDMTIGYRNGNALDMLGMCVGYIEPQNIHVHFRAYPVSQIPQDSEDLLQWLYARYEEKEKLLDHFYQHGVFPPDFTDRNYDEEIMSMQREIEKEITDTQDLIGPLQSLESLIEEYAQEDQVYRQKLSDLGSRYTHIRKIRGDGNCFFRGFGFSYLESLLKNDVEYESFKKIAAQSKDELVTLGFPQFTIEDFHDTFMEVVKMVEKKCSVEELLRSFNDQGLSDYFVVYLRLVVSGHLQKENEFFASFIEGGRSVKEFCNQEVEPMGKESDHIHVIALAQAFGTGVLIEYMDRGGDTCNTHIFPDGAQPSVHLLYRPGHYDILYNVR</sequence>
<dbReference type="GO" id="GO:0071108">
    <property type="term" value="P:protein K48-linked deubiquitination"/>
    <property type="evidence" value="ECO:0007669"/>
    <property type="project" value="TreeGrafter"/>
</dbReference>
<comment type="caution">
    <text evidence="9">The sequence shown here is derived from an EMBL/GenBank/DDBJ whole genome shotgun (WGS) entry which is preliminary data.</text>
</comment>
<evidence type="ECO:0000259" key="8">
    <source>
        <dbReference type="PROSITE" id="PS50802"/>
    </source>
</evidence>
<dbReference type="SMART" id="SM00563">
    <property type="entry name" value="PlsC"/>
    <property type="match status" value="1"/>
</dbReference>
<evidence type="ECO:0000256" key="6">
    <source>
        <dbReference type="ARBA" id="ARBA00022801"/>
    </source>
</evidence>
<protein>
    <recommendedName>
        <fullName evidence="3">ubiquitinyl hydrolase 1</fullName>
        <ecNumber evidence="3">3.4.19.12</ecNumber>
    </recommendedName>
</protein>
<dbReference type="InterPro" id="IPR002123">
    <property type="entry name" value="Plipid/glycerol_acylTrfase"/>
</dbReference>
<dbReference type="InterPro" id="IPR042467">
    <property type="entry name" value="Peptidase_C65_otubain_sub2"/>
</dbReference>
<evidence type="ECO:0000256" key="3">
    <source>
        <dbReference type="ARBA" id="ARBA00012759"/>
    </source>
</evidence>
<dbReference type="EC" id="3.4.19.12" evidence="3"/>
<dbReference type="GO" id="GO:0005634">
    <property type="term" value="C:nucleus"/>
    <property type="evidence" value="ECO:0007669"/>
    <property type="project" value="TreeGrafter"/>
</dbReference>
<evidence type="ECO:0000256" key="5">
    <source>
        <dbReference type="ARBA" id="ARBA00022786"/>
    </source>
</evidence>
<dbReference type="InterPro" id="IPR032098">
    <property type="entry name" value="Acyltransf_C"/>
</dbReference>
<dbReference type="PROSITE" id="PS50802">
    <property type="entry name" value="OTU"/>
    <property type="match status" value="1"/>
</dbReference>
<dbReference type="GO" id="GO:0016746">
    <property type="term" value="F:acyltransferase activity"/>
    <property type="evidence" value="ECO:0007669"/>
    <property type="project" value="InterPro"/>
</dbReference>
<dbReference type="SUPFAM" id="SSF69593">
    <property type="entry name" value="Glycerol-3-phosphate (1)-acyltransferase"/>
    <property type="match status" value="1"/>
</dbReference>
<dbReference type="GO" id="GO:0006508">
    <property type="term" value="P:proteolysis"/>
    <property type="evidence" value="ECO:0007669"/>
    <property type="project" value="UniProtKB-KW"/>
</dbReference>
<dbReference type="Pfam" id="PF01553">
    <property type="entry name" value="Acyltransferase"/>
    <property type="match status" value="1"/>
</dbReference>
<evidence type="ECO:0000313" key="9">
    <source>
        <dbReference type="EMBL" id="PVD32333.1"/>
    </source>
</evidence>
<evidence type="ECO:0000256" key="4">
    <source>
        <dbReference type="ARBA" id="ARBA00022670"/>
    </source>
</evidence>
<proteinExistence type="inferred from homology"/>
<dbReference type="GO" id="GO:0043130">
    <property type="term" value="F:ubiquitin binding"/>
    <property type="evidence" value="ECO:0007669"/>
    <property type="project" value="TreeGrafter"/>
</dbReference>
<dbReference type="Gene3D" id="1.20.1300.20">
    <property type="entry name" value="Peptidase C65 Otubain, subdomain 2"/>
    <property type="match status" value="1"/>
</dbReference>
<dbReference type="Pfam" id="PF10275">
    <property type="entry name" value="Peptidase_C65"/>
    <property type="match status" value="1"/>
</dbReference>
<name>A0A2T7PFX6_POMCA</name>
<dbReference type="InterPro" id="IPR003323">
    <property type="entry name" value="OTU_dom"/>
</dbReference>
<dbReference type="Pfam" id="PF16076">
    <property type="entry name" value="Acyltransf_C"/>
    <property type="match status" value="1"/>
</dbReference>
<dbReference type="InterPro" id="IPR019400">
    <property type="entry name" value="Peptidase_C65_otubain"/>
</dbReference>
<organism evidence="9 10">
    <name type="scientific">Pomacea canaliculata</name>
    <name type="common">Golden apple snail</name>
    <dbReference type="NCBI Taxonomy" id="400727"/>
    <lineage>
        <taxon>Eukaryota</taxon>
        <taxon>Metazoa</taxon>
        <taxon>Spiralia</taxon>
        <taxon>Lophotrochozoa</taxon>
        <taxon>Mollusca</taxon>
        <taxon>Gastropoda</taxon>
        <taxon>Caenogastropoda</taxon>
        <taxon>Architaenioglossa</taxon>
        <taxon>Ampullarioidea</taxon>
        <taxon>Ampullariidae</taxon>
        <taxon>Pomacea</taxon>
    </lineage>
</organism>
<comment type="catalytic activity">
    <reaction evidence="1">
        <text>Thiol-dependent hydrolysis of ester, thioester, amide, peptide and isopeptide bonds formed by the C-terminal Gly of ubiquitin (a 76-residue protein attached to proteins as an intracellular targeting signal).</text>
        <dbReference type="EC" id="3.4.19.12"/>
    </reaction>
</comment>
<reference evidence="9 10" key="1">
    <citation type="submission" date="2018-04" db="EMBL/GenBank/DDBJ databases">
        <title>The genome of golden apple snail Pomacea canaliculata provides insight into stress tolerance and invasive adaptation.</title>
        <authorList>
            <person name="Liu C."/>
            <person name="Liu B."/>
            <person name="Ren Y."/>
            <person name="Zhang Y."/>
            <person name="Wang H."/>
            <person name="Li S."/>
            <person name="Jiang F."/>
            <person name="Yin L."/>
            <person name="Zhang G."/>
            <person name="Qian W."/>
            <person name="Fan W."/>
        </authorList>
    </citation>
    <scope>NUCLEOTIDE SEQUENCE [LARGE SCALE GENOMIC DNA]</scope>
    <source>
        <strain evidence="9">SZHN2017</strain>
        <tissue evidence="9">Muscle</tissue>
    </source>
</reference>
<dbReference type="PANTHER" id="PTHR12931:SF15">
    <property type="entry name" value="UBIQUITIN THIOESTERASE OTUBAIN-LIKE"/>
    <property type="match status" value="1"/>
</dbReference>
<accession>A0A2T7PFX6</accession>
<keyword evidence="4" id="KW-0645">Protease</keyword>
<dbReference type="PANTHER" id="PTHR12931">
    <property type="entry name" value="UBIQUITIN THIOLESTERASE PROTEIN OTUB"/>
    <property type="match status" value="1"/>
</dbReference>
<keyword evidence="5" id="KW-0833">Ubl conjugation pathway</keyword>
<dbReference type="CDD" id="cd07990">
    <property type="entry name" value="LPLAT_LCLAT1-like"/>
    <property type="match status" value="1"/>
</dbReference>
<dbReference type="GO" id="GO:0004843">
    <property type="term" value="F:cysteine-type deubiquitinase activity"/>
    <property type="evidence" value="ECO:0007669"/>
    <property type="project" value="UniProtKB-EC"/>
</dbReference>
<keyword evidence="6" id="KW-0378">Hydrolase</keyword>
<dbReference type="STRING" id="400727.A0A2T7PFX6"/>
<dbReference type="InterPro" id="IPR038765">
    <property type="entry name" value="Papain-like_cys_pep_sf"/>
</dbReference>
<feature type="domain" description="OTU" evidence="8">
    <location>
        <begin position="338"/>
        <end position="529"/>
    </location>
</feature>
<dbReference type="FunFam" id="1.20.1300.20:FF:000001">
    <property type="entry name" value="Ubiquitin thioesterase OTUB1"/>
    <property type="match status" value="1"/>
</dbReference>
<dbReference type="AlphaFoldDB" id="A0A2T7PFX6"/>
<evidence type="ECO:0000313" key="10">
    <source>
        <dbReference type="Proteomes" id="UP000245119"/>
    </source>
</evidence>
<evidence type="ECO:0000256" key="2">
    <source>
        <dbReference type="ARBA" id="ARBA00006579"/>
    </source>
</evidence>
<comment type="similarity">
    <text evidence="2">Belongs to the peptidase C65 family.</text>
</comment>
<dbReference type="CDD" id="cd22763">
    <property type="entry name" value="OTUB1"/>
    <property type="match status" value="1"/>
</dbReference>
<dbReference type="OrthoDB" id="18915at2759"/>
<evidence type="ECO:0000256" key="1">
    <source>
        <dbReference type="ARBA" id="ARBA00000707"/>
    </source>
</evidence>
<keyword evidence="10" id="KW-1185">Reference proteome</keyword>
<dbReference type="Proteomes" id="UP000245119">
    <property type="component" value="Linkage Group LG4"/>
</dbReference>
<keyword evidence="7" id="KW-0788">Thiol protease</keyword>
<evidence type="ECO:0000256" key="7">
    <source>
        <dbReference type="ARBA" id="ARBA00022807"/>
    </source>
</evidence>
<dbReference type="Gene3D" id="3.30.200.60">
    <property type="entry name" value="Peptidase C65 Otubain, subdomain 1"/>
    <property type="match status" value="1"/>
</dbReference>
<dbReference type="InterPro" id="IPR042468">
    <property type="entry name" value="Peptidase_C65_otubain_sub1"/>
</dbReference>
<gene>
    <name evidence="9" type="ORF">C0Q70_07766</name>
</gene>
<dbReference type="EMBL" id="PZQS01000004">
    <property type="protein sequence ID" value="PVD32333.1"/>
    <property type="molecule type" value="Genomic_DNA"/>
</dbReference>
<dbReference type="SUPFAM" id="SSF54001">
    <property type="entry name" value="Cysteine proteinases"/>
    <property type="match status" value="1"/>
</dbReference>